<sequence>MVKQFIVQCLFFQSDEKMHKLFGALSWLSIMLFIYAVVNLLQTWQ</sequence>
<proteinExistence type="predicted"/>
<keyword evidence="1" id="KW-1133">Transmembrane helix</keyword>
<evidence type="ECO:0000313" key="2">
    <source>
        <dbReference type="EMBL" id="MBT1696321.1"/>
    </source>
</evidence>
<keyword evidence="1" id="KW-0472">Membrane</keyword>
<organism evidence="2 3">
    <name type="scientific">Chryseosolibacter histidini</name>
    <dbReference type="NCBI Taxonomy" id="2782349"/>
    <lineage>
        <taxon>Bacteria</taxon>
        <taxon>Pseudomonadati</taxon>
        <taxon>Bacteroidota</taxon>
        <taxon>Cytophagia</taxon>
        <taxon>Cytophagales</taxon>
        <taxon>Chryseotaleaceae</taxon>
        <taxon>Chryseosolibacter</taxon>
    </lineage>
</organism>
<dbReference type="Proteomes" id="UP001319200">
    <property type="component" value="Unassembled WGS sequence"/>
</dbReference>
<comment type="caution">
    <text evidence="2">The sequence shown here is derived from an EMBL/GenBank/DDBJ whole genome shotgun (WGS) entry which is preliminary data.</text>
</comment>
<keyword evidence="1" id="KW-0812">Transmembrane</keyword>
<dbReference type="AlphaFoldDB" id="A0AAP2GHR1"/>
<dbReference type="RefSeq" id="WP_254161540.1">
    <property type="nucleotide sequence ID" value="NZ_JAHESF010000004.1"/>
</dbReference>
<evidence type="ECO:0000313" key="3">
    <source>
        <dbReference type="Proteomes" id="UP001319200"/>
    </source>
</evidence>
<evidence type="ECO:0000256" key="1">
    <source>
        <dbReference type="SAM" id="Phobius"/>
    </source>
</evidence>
<dbReference type="EMBL" id="JAHESF010000004">
    <property type="protein sequence ID" value="MBT1696321.1"/>
    <property type="molecule type" value="Genomic_DNA"/>
</dbReference>
<protein>
    <submittedName>
        <fullName evidence="2">Uncharacterized protein</fullName>
    </submittedName>
</protein>
<keyword evidence="3" id="KW-1185">Reference proteome</keyword>
<name>A0AAP2GHR1_9BACT</name>
<feature type="transmembrane region" description="Helical" evidence="1">
    <location>
        <begin position="21"/>
        <end position="41"/>
    </location>
</feature>
<accession>A0AAP2GHR1</accession>
<gene>
    <name evidence="2" type="ORF">KK083_05505</name>
</gene>
<reference evidence="2 3" key="1">
    <citation type="submission" date="2021-05" db="EMBL/GenBank/DDBJ databases">
        <title>A Polyphasic approach of four new species of the genus Ohtaekwangia: Ohtaekwangia histidinii sp. nov., Ohtaekwangia cretensis sp. nov., Ohtaekwangia indiensis sp. nov., Ohtaekwangia reichenbachii sp. nov. from diverse environment.</title>
        <authorList>
            <person name="Octaviana S."/>
        </authorList>
    </citation>
    <scope>NUCLEOTIDE SEQUENCE [LARGE SCALE GENOMIC DNA]</scope>
    <source>
        <strain evidence="2 3">PWU4</strain>
    </source>
</reference>